<evidence type="ECO:0000256" key="4">
    <source>
        <dbReference type="ARBA" id="ARBA00023136"/>
    </source>
</evidence>
<dbReference type="InterPro" id="IPR007568">
    <property type="entry name" value="RTA1"/>
</dbReference>
<feature type="region of interest" description="Disordered" evidence="5">
    <location>
        <begin position="343"/>
        <end position="364"/>
    </location>
</feature>
<evidence type="ECO:0000256" key="5">
    <source>
        <dbReference type="SAM" id="MobiDB-lite"/>
    </source>
</evidence>
<gene>
    <name evidence="7" type="ORF">K431DRAFT_285212</name>
</gene>
<feature type="transmembrane region" description="Helical" evidence="6">
    <location>
        <begin position="222"/>
        <end position="242"/>
    </location>
</feature>
<dbReference type="GO" id="GO:0016020">
    <property type="term" value="C:membrane"/>
    <property type="evidence" value="ECO:0007669"/>
    <property type="project" value="UniProtKB-SubCell"/>
</dbReference>
<keyword evidence="3 6" id="KW-1133">Transmembrane helix</keyword>
<dbReference type="AlphaFoldDB" id="A0A9P4UQE6"/>
<organism evidence="7 8">
    <name type="scientific">Polychaeton citri CBS 116435</name>
    <dbReference type="NCBI Taxonomy" id="1314669"/>
    <lineage>
        <taxon>Eukaryota</taxon>
        <taxon>Fungi</taxon>
        <taxon>Dikarya</taxon>
        <taxon>Ascomycota</taxon>
        <taxon>Pezizomycotina</taxon>
        <taxon>Dothideomycetes</taxon>
        <taxon>Dothideomycetidae</taxon>
        <taxon>Capnodiales</taxon>
        <taxon>Capnodiaceae</taxon>
        <taxon>Polychaeton</taxon>
    </lineage>
</organism>
<dbReference type="Proteomes" id="UP000799441">
    <property type="component" value="Unassembled WGS sequence"/>
</dbReference>
<dbReference type="Pfam" id="PF04479">
    <property type="entry name" value="RTA1"/>
    <property type="match status" value="1"/>
</dbReference>
<feature type="transmembrane region" description="Helical" evidence="6">
    <location>
        <begin position="143"/>
        <end position="162"/>
    </location>
</feature>
<feature type="transmembrane region" description="Helical" evidence="6">
    <location>
        <begin position="68"/>
        <end position="87"/>
    </location>
</feature>
<feature type="transmembrane region" description="Helical" evidence="6">
    <location>
        <begin position="99"/>
        <end position="123"/>
    </location>
</feature>
<proteinExistence type="predicted"/>
<evidence type="ECO:0000313" key="8">
    <source>
        <dbReference type="Proteomes" id="UP000799441"/>
    </source>
</evidence>
<feature type="transmembrane region" description="Helical" evidence="6">
    <location>
        <begin position="183"/>
        <end position="202"/>
    </location>
</feature>
<feature type="compositionally biased region" description="Basic and acidic residues" evidence="5">
    <location>
        <begin position="352"/>
        <end position="364"/>
    </location>
</feature>
<protein>
    <submittedName>
        <fullName evidence="7">RTA1-domain-containing protein</fullName>
    </submittedName>
</protein>
<dbReference type="PANTHER" id="PTHR31465:SF13">
    <property type="entry name" value="RTA1 DOMAIN PROTEIN-RELATED"/>
    <property type="match status" value="1"/>
</dbReference>
<dbReference type="OrthoDB" id="3358017at2759"/>
<accession>A0A9P4UQE6</accession>
<feature type="transmembrane region" description="Helical" evidence="6">
    <location>
        <begin position="254"/>
        <end position="274"/>
    </location>
</feature>
<feature type="transmembrane region" description="Helical" evidence="6">
    <location>
        <begin position="43"/>
        <end position="62"/>
    </location>
</feature>
<evidence type="ECO:0000256" key="6">
    <source>
        <dbReference type="SAM" id="Phobius"/>
    </source>
</evidence>
<evidence type="ECO:0000256" key="1">
    <source>
        <dbReference type="ARBA" id="ARBA00004141"/>
    </source>
</evidence>
<keyword evidence="8" id="KW-1185">Reference proteome</keyword>
<keyword evidence="4 6" id="KW-0472">Membrane</keyword>
<dbReference type="EMBL" id="MU003794">
    <property type="protein sequence ID" value="KAF2720945.1"/>
    <property type="molecule type" value="Genomic_DNA"/>
</dbReference>
<comment type="subcellular location">
    <subcellularLocation>
        <location evidence="1">Membrane</location>
        <topology evidence="1">Multi-pass membrane protein</topology>
    </subcellularLocation>
</comment>
<comment type="caution">
    <text evidence="7">The sequence shown here is derived from an EMBL/GenBank/DDBJ whole genome shotgun (WGS) entry which is preliminary data.</text>
</comment>
<keyword evidence="2 6" id="KW-0812">Transmembrane</keyword>
<evidence type="ECO:0000256" key="3">
    <source>
        <dbReference type="ARBA" id="ARBA00022989"/>
    </source>
</evidence>
<evidence type="ECO:0000256" key="2">
    <source>
        <dbReference type="ARBA" id="ARBA00022692"/>
    </source>
</evidence>
<sequence length="386" mass="43691">MSRSQGSSTSSTWKKESDIMSQAGEKWENYVEGSVWFYQPNSIAPPIFAVLFAISGGVHAWQTQHYKSWKMTLLIPWGALLMCVGFIMREVGAFRIDDLGILVASVVLTLAGPPVYAGADYFILGRTLYYIPWLSPVYPGRVVQVFIAADFIVEMLIGNGAARMANTSNSRAEREVGEIMVKVALLLQAVMFIIYVAILAIWHRRVKRFGLLTPKLRSVGWMLYASAVLITIRCIFRVVEFFEGYTGELYTHEVYFYVFEATLMLLNSVLLNVFHPGRYFPQKSKLYLATDGITEVKGPGWSDSRKWYVAIVDPFNIGGLFKKDKANENFWEVLIPAGEVDEAVESPTKQGRVQEHGSHDDGAVQERMPRSFWKKIGNPFKFSRFV</sequence>
<evidence type="ECO:0000313" key="7">
    <source>
        <dbReference type="EMBL" id="KAF2720945.1"/>
    </source>
</evidence>
<dbReference type="PANTHER" id="PTHR31465">
    <property type="entry name" value="PROTEIN RTA1-RELATED"/>
    <property type="match status" value="1"/>
</dbReference>
<reference evidence="7" key="1">
    <citation type="journal article" date="2020" name="Stud. Mycol.">
        <title>101 Dothideomycetes genomes: a test case for predicting lifestyles and emergence of pathogens.</title>
        <authorList>
            <person name="Haridas S."/>
            <person name="Albert R."/>
            <person name="Binder M."/>
            <person name="Bloem J."/>
            <person name="Labutti K."/>
            <person name="Salamov A."/>
            <person name="Andreopoulos B."/>
            <person name="Baker S."/>
            <person name="Barry K."/>
            <person name="Bills G."/>
            <person name="Bluhm B."/>
            <person name="Cannon C."/>
            <person name="Castanera R."/>
            <person name="Culley D."/>
            <person name="Daum C."/>
            <person name="Ezra D."/>
            <person name="Gonzalez J."/>
            <person name="Henrissat B."/>
            <person name="Kuo A."/>
            <person name="Liang C."/>
            <person name="Lipzen A."/>
            <person name="Lutzoni F."/>
            <person name="Magnuson J."/>
            <person name="Mondo S."/>
            <person name="Nolan M."/>
            <person name="Ohm R."/>
            <person name="Pangilinan J."/>
            <person name="Park H.-J."/>
            <person name="Ramirez L."/>
            <person name="Alfaro M."/>
            <person name="Sun H."/>
            <person name="Tritt A."/>
            <person name="Yoshinaga Y."/>
            <person name="Zwiers L.-H."/>
            <person name="Turgeon B."/>
            <person name="Goodwin S."/>
            <person name="Spatafora J."/>
            <person name="Crous P."/>
            <person name="Grigoriev I."/>
        </authorList>
    </citation>
    <scope>NUCLEOTIDE SEQUENCE</scope>
    <source>
        <strain evidence="7">CBS 116435</strain>
    </source>
</reference>
<name>A0A9P4UQE6_9PEZI</name>